<reference evidence="2 3" key="1">
    <citation type="journal article" date="2015" name="Nat. Commun.">
        <title>Outbred genome sequencing and CRISPR/Cas9 gene editing in butterflies.</title>
        <authorList>
            <person name="Li X."/>
            <person name="Fan D."/>
            <person name="Zhang W."/>
            <person name="Liu G."/>
            <person name="Zhang L."/>
            <person name="Zhao L."/>
            <person name="Fang X."/>
            <person name="Chen L."/>
            <person name="Dong Y."/>
            <person name="Chen Y."/>
            <person name="Ding Y."/>
            <person name="Zhao R."/>
            <person name="Feng M."/>
            <person name="Zhu Y."/>
            <person name="Feng Y."/>
            <person name="Jiang X."/>
            <person name="Zhu D."/>
            <person name="Xiang H."/>
            <person name="Feng X."/>
            <person name="Li S."/>
            <person name="Wang J."/>
            <person name="Zhang G."/>
            <person name="Kronforst M.R."/>
            <person name="Wang W."/>
        </authorList>
    </citation>
    <scope>NUCLEOTIDE SEQUENCE [LARGE SCALE GENOMIC DNA]</scope>
    <source>
        <strain evidence="2">Ya'a_city_454_Px</strain>
        <tissue evidence="2">Whole body</tissue>
    </source>
</reference>
<keyword evidence="3" id="KW-1185">Reference proteome</keyword>
<dbReference type="Proteomes" id="UP000053268">
    <property type="component" value="Unassembled WGS sequence"/>
</dbReference>
<name>A0A194Q1V0_PAPXU</name>
<evidence type="ECO:0000256" key="1">
    <source>
        <dbReference type="SAM" id="MobiDB-lite"/>
    </source>
</evidence>
<dbReference type="AlphaFoldDB" id="A0A194Q1V0"/>
<proteinExistence type="predicted"/>
<dbReference type="EMBL" id="KQ459580">
    <property type="protein sequence ID" value="KPI99303.1"/>
    <property type="molecule type" value="Genomic_DNA"/>
</dbReference>
<sequence length="184" mass="20491">MKDIYFQVSYLSKLAQGVSTRDAIGHCEINDRKLLRCLKRKVRSFTKQTNREFSKVKSETTPVIILPGKKEICGSNPEILKSICTLFGRNQPYGCLLPKEFPRESIPTFVQTEITPQSEPSTKQDKIIPDEPTVNVETTINEATSTAEITVTKTTTTARITDTEAKTTVTSDTTPTTTTLSDNN</sequence>
<gene>
    <name evidence="2" type="ORF">RR46_05487</name>
</gene>
<feature type="region of interest" description="Disordered" evidence="1">
    <location>
        <begin position="163"/>
        <end position="184"/>
    </location>
</feature>
<organism evidence="2 3">
    <name type="scientific">Papilio xuthus</name>
    <name type="common">Asian swallowtail butterfly</name>
    <dbReference type="NCBI Taxonomy" id="66420"/>
    <lineage>
        <taxon>Eukaryota</taxon>
        <taxon>Metazoa</taxon>
        <taxon>Ecdysozoa</taxon>
        <taxon>Arthropoda</taxon>
        <taxon>Hexapoda</taxon>
        <taxon>Insecta</taxon>
        <taxon>Pterygota</taxon>
        <taxon>Neoptera</taxon>
        <taxon>Endopterygota</taxon>
        <taxon>Lepidoptera</taxon>
        <taxon>Glossata</taxon>
        <taxon>Ditrysia</taxon>
        <taxon>Papilionoidea</taxon>
        <taxon>Papilionidae</taxon>
        <taxon>Papilioninae</taxon>
        <taxon>Papilio</taxon>
    </lineage>
</organism>
<evidence type="ECO:0000313" key="2">
    <source>
        <dbReference type="EMBL" id="KPI99303.1"/>
    </source>
</evidence>
<protein>
    <submittedName>
        <fullName evidence="2">Uncharacterized protein</fullName>
    </submittedName>
</protein>
<evidence type="ECO:0000313" key="3">
    <source>
        <dbReference type="Proteomes" id="UP000053268"/>
    </source>
</evidence>
<accession>A0A194Q1V0</accession>